<evidence type="ECO:0000256" key="10">
    <source>
        <dbReference type="ARBA" id="ARBA00023242"/>
    </source>
</evidence>
<evidence type="ECO:0000256" key="2">
    <source>
        <dbReference type="ARBA" id="ARBA00004496"/>
    </source>
</evidence>
<organism evidence="17 18">
    <name type="scientific">Hypsibius exemplaris</name>
    <name type="common">Freshwater tardigrade</name>
    <dbReference type="NCBI Taxonomy" id="2072580"/>
    <lineage>
        <taxon>Eukaryota</taxon>
        <taxon>Metazoa</taxon>
        <taxon>Ecdysozoa</taxon>
        <taxon>Tardigrada</taxon>
        <taxon>Eutardigrada</taxon>
        <taxon>Parachela</taxon>
        <taxon>Hypsibioidea</taxon>
        <taxon>Hypsibiidae</taxon>
        <taxon>Hypsibius</taxon>
    </lineage>
</organism>
<evidence type="ECO:0000256" key="5">
    <source>
        <dbReference type="ARBA" id="ARBA00022679"/>
    </source>
</evidence>
<evidence type="ECO:0000259" key="16">
    <source>
        <dbReference type="PROSITE" id="PS50127"/>
    </source>
</evidence>
<evidence type="ECO:0000256" key="7">
    <source>
        <dbReference type="ARBA" id="ARBA00022741"/>
    </source>
</evidence>
<feature type="region of interest" description="Disordered" evidence="15">
    <location>
        <begin position="36"/>
        <end position="73"/>
    </location>
</feature>
<dbReference type="Pfam" id="PF00179">
    <property type="entry name" value="UQ_con"/>
    <property type="match status" value="1"/>
</dbReference>
<dbReference type="Proteomes" id="UP000192578">
    <property type="component" value="Unassembled WGS sequence"/>
</dbReference>
<reference evidence="18" key="1">
    <citation type="submission" date="2017-01" db="EMBL/GenBank/DDBJ databases">
        <title>Comparative genomics of anhydrobiosis in the tardigrade Hypsibius dujardini.</title>
        <authorList>
            <person name="Yoshida Y."/>
            <person name="Koutsovoulos G."/>
            <person name="Laetsch D."/>
            <person name="Stevens L."/>
            <person name="Kumar S."/>
            <person name="Horikawa D."/>
            <person name="Ishino K."/>
            <person name="Komine S."/>
            <person name="Tomita M."/>
            <person name="Blaxter M."/>
            <person name="Arakawa K."/>
        </authorList>
    </citation>
    <scope>NUCLEOTIDE SEQUENCE [LARGE SCALE GENOMIC DNA]</scope>
    <source>
        <strain evidence="18">Z151</strain>
    </source>
</reference>
<evidence type="ECO:0000256" key="12">
    <source>
        <dbReference type="ARBA" id="ARBA00041798"/>
    </source>
</evidence>
<evidence type="ECO:0000256" key="13">
    <source>
        <dbReference type="ARBA" id="ARBA00042316"/>
    </source>
</evidence>
<dbReference type="PANTHER" id="PTHR46116">
    <property type="entry name" value="(E3-INDEPENDENT) E2 UBIQUITIN-CONJUGATING ENZYME"/>
    <property type="match status" value="1"/>
</dbReference>
<dbReference type="PROSITE" id="PS50127">
    <property type="entry name" value="UBC_2"/>
    <property type="match status" value="1"/>
</dbReference>
<dbReference type="GO" id="GO:0006915">
    <property type="term" value="P:apoptotic process"/>
    <property type="evidence" value="ECO:0007669"/>
    <property type="project" value="UniProtKB-KW"/>
</dbReference>
<keyword evidence="9" id="KW-0067">ATP-binding</keyword>
<protein>
    <recommendedName>
        <fullName evidence="11">Ubiquitin-conjugating enzyme E2 Z</fullName>
        <ecNumber evidence="3">2.3.2.23</ecNumber>
    </recommendedName>
    <alternativeName>
        <fullName evidence="12">E2 ubiquitin-conjugating enzyme Z</fullName>
    </alternativeName>
    <alternativeName>
        <fullName evidence="14">Ubiquitin carrier protein Z</fullName>
    </alternativeName>
    <alternativeName>
        <fullName evidence="13">Ubiquitin-protein ligase Z</fullName>
    </alternativeName>
</protein>
<comment type="caution">
    <text evidence="17">The sequence shown here is derived from an EMBL/GenBank/DDBJ whole genome shotgun (WGS) entry which is preliminary data.</text>
</comment>
<sequence length="518" mass="55327">MDAEISDDGEDIDFDVSDELDQEDYFPFDDEPVLQFGAMPAAQGGGGGAGGAPLGANPNSNQPQLQPSSNLPLSSHLISSLNQNAMMHNQAALQANSHMTAYQFQVMQSQVLAQEVAMLNQNPNAAVATLSFIPGAAHSGGGLATGPFGGQLQHAPPGQPPTAPSGTGPWMSSWHPAGSPAGGVMFSVGAHGPGAAAFTPAQAQAAAQQMYGHMAAVKAGSHWDPSGSRDWDQTKASDLCLGRIARDLHSLYTDPIPGIMVHANENDVTRMQCLIKGPADTPYEGGFFQFYLRCPPDYPISNPRVKLLTTGGGTVRFNPNLYANGKVCLSLLGTWSGPQWSPALNISSLLLSIQSLMCDFPYKNEPGYERASNTSSEVVKYNVVIQHETIRVAVIESVKEALRTPADQGPTAPAGLQGAGDQNVATPTNHNLGLPASFRTMILRGFLDNFDRYLAVCSKNKSNSSTDMQTFLGDRHGKFKWDDLLKELGELRVRVLMEVDQMNRKNSSANDDADADEE</sequence>
<dbReference type="InterPro" id="IPR016135">
    <property type="entry name" value="UBQ-conjugating_enzyme/RWD"/>
</dbReference>
<evidence type="ECO:0000256" key="1">
    <source>
        <dbReference type="ARBA" id="ARBA00004123"/>
    </source>
</evidence>
<feature type="domain" description="UBC core" evidence="16">
    <location>
        <begin position="239"/>
        <end position="394"/>
    </location>
</feature>
<dbReference type="AlphaFoldDB" id="A0A1W0WU64"/>
<feature type="compositionally biased region" description="Low complexity" evidence="15">
    <location>
        <begin position="54"/>
        <end position="73"/>
    </location>
</feature>
<dbReference type="CDD" id="cd23809">
    <property type="entry name" value="UBCc_UBE2Z"/>
    <property type="match status" value="1"/>
</dbReference>
<keyword evidence="7" id="KW-0547">Nucleotide-binding</keyword>
<evidence type="ECO:0000256" key="6">
    <source>
        <dbReference type="ARBA" id="ARBA00022703"/>
    </source>
</evidence>
<accession>A0A1W0WU64</accession>
<evidence type="ECO:0000256" key="9">
    <source>
        <dbReference type="ARBA" id="ARBA00022840"/>
    </source>
</evidence>
<dbReference type="PANTHER" id="PTHR46116:SF26">
    <property type="entry name" value="UBIQUITIN-CONJUGATING ENZYME E2 Z"/>
    <property type="match status" value="1"/>
</dbReference>
<comment type="subcellular location">
    <subcellularLocation>
        <location evidence="2">Cytoplasm</location>
    </subcellularLocation>
    <subcellularLocation>
        <location evidence="1">Nucleus</location>
    </subcellularLocation>
</comment>
<dbReference type="GO" id="GO:0061631">
    <property type="term" value="F:ubiquitin conjugating enzyme activity"/>
    <property type="evidence" value="ECO:0007669"/>
    <property type="project" value="UniProtKB-EC"/>
</dbReference>
<dbReference type="GO" id="GO:0005634">
    <property type="term" value="C:nucleus"/>
    <property type="evidence" value="ECO:0007669"/>
    <property type="project" value="UniProtKB-SubCell"/>
</dbReference>
<dbReference type="GO" id="GO:0004869">
    <property type="term" value="F:cysteine-type endopeptidase inhibitor activity"/>
    <property type="evidence" value="ECO:0007669"/>
    <property type="project" value="TreeGrafter"/>
</dbReference>
<evidence type="ECO:0000313" key="18">
    <source>
        <dbReference type="Proteomes" id="UP000192578"/>
    </source>
</evidence>
<keyword evidence="8" id="KW-0833">Ubl conjugation pathway</keyword>
<evidence type="ECO:0000256" key="4">
    <source>
        <dbReference type="ARBA" id="ARBA00022490"/>
    </source>
</evidence>
<dbReference type="Gene3D" id="3.10.110.10">
    <property type="entry name" value="Ubiquitin Conjugating Enzyme"/>
    <property type="match status" value="1"/>
</dbReference>
<evidence type="ECO:0000256" key="15">
    <source>
        <dbReference type="SAM" id="MobiDB-lite"/>
    </source>
</evidence>
<name>A0A1W0WU64_HYPEX</name>
<keyword evidence="18" id="KW-1185">Reference proteome</keyword>
<evidence type="ECO:0000256" key="8">
    <source>
        <dbReference type="ARBA" id="ARBA00022786"/>
    </source>
</evidence>
<dbReference type="EC" id="2.3.2.23" evidence="3"/>
<feature type="region of interest" description="Disordered" evidence="15">
    <location>
        <begin position="1"/>
        <end position="21"/>
    </location>
</feature>
<dbReference type="InterPro" id="IPR000608">
    <property type="entry name" value="UBC"/>
</dbReference>
<feature type="region of interest" description="Disordered" evidence="15">
    <location>
        <begin position="405"/>
        <end position="424"/>
    </location>
</feature>
<evidence type="ECO:0000256" key="14">
    <source>
        <dbReference type="ARBA" id="ARBA00042401"/>
    </source>
</evidence>
<proteinExistence type="predicted"/>
<evidence type="ECO:0000256" key="3">
    <source>
        <dbReference type="ARBA" id="ARBA00012486"/>
    </source>
</evidence>
<keyword evidence="5" id="KW-0808">Transferase</keyword>
<gene>
    <name evidence="17" type="ORF">BV898_07183</name>
</gene>
<keyword evidence="6" id="KW-0053">Apoptosis</keyword>
<dbReference type="EMBL" id="MTYJ01000046">
    <property type="protein sequence ID" value="OQV18744.1"/>
    <property type="molecule type" value="Genomic_DNA"/>
</dbReference>
<feature type="compositionally biased region" description="Gly residues" evidence="15">
    <location>
        <begin position="43"/>
        <end position="53"/>
    </location>
</feature>
<dbReference type="GO" id="GO:0043066">
    <property type="term" value="P:negative regulation of apoptotic process"/>
    <property type="evidence" value="ECO:0007669"/>
    <property type="project" value="TreeGrafter"/>
</dbReference>
<keyword evidence="4" id="KW-0963">Cytoplasm</keyword>
<evidence type="ECO:0000313" key="17">
    <source>
        <dbReference type="EMBL" id="OQV18744.1"/>
    </source>
</evidence>
<keyword evidence="10" id="KW-0539">Nucleus</keyword>
<dbReference type="SMART" id="SM00212">
    <property type="entry name" value="UBCc"/>
    <property type="match status" value="1"/>
</dbReference>
<dbReference type="OrthoDB" id="47801at2759"/>
<dbReference type="GO" id="GO:0005737">
    <property type="term" value="C:cytoplasm"/>
    <property type="evidence" value="ECO:0007669"/>
    <property type="project" value="UniProtKB-SubCell"/>
</dbReference>
<evidence type="ECO:0000256" key="11">
    <source>
        <dbReference type="ARBA" id="ARBA00039894"/>
    </source>
</evidence>
<dbReference type="GO" id="GO:0005524">
    <property type="term" value="F:ATP binding"/>
    <property type="evidence" value="ECO:0007669"/>
    <property type="project" value="UniProtKB-KW"/>
</dbReference>
<dbReference type="SUPFAM" id="SSF54495">
    <property type="entry name" value="UBC-like"/>
    <property type="match status" value="1"/>
</dbReference>